<dbReference type="Pfam" id="PF00593">
    <property type="entry name" value="TonB_dep_Rec_b-barrel"/>
    <property type="match status" value="1"/>
</dbReference>
<feature type="signal peptide" evidence="14">
    <location>
        <begin position="1"/>
        <end position="21"/>
    </location>
</feature>
<organism evidence="17 18">
    <name type="scientific">Sphingomonas palmae</name>
    <dbReference type="NCBI Taxonomy" id="1855283"/>
    <lineage>
        <taxon>Bacteria</taxon>
        <taxon>Pseudomonadati</taxon>
        <taxon>Pseudomonadota</taxon>
        <taxon>Alphaproteobacteria</taxon>
        <taxon>Sphingomonadales</taxon>
        <taxon>Sphingomonadaceae</taxon>
        <taxon>Sphingomonas</taxon>
    </lineage>
</organism>
<evidence type="ECO:0000256" key="2">
    <source>
        <dbReference type="ARBA" id="ARBA00022448"/>
    </source>
</evidence>
<dbReference type="SUPFAM" id="SSF56935">
    <property type="entry name" value="Porins"/>
    <property type="match status" value="1"/>
</dbReference>
<dbReference type="OrthoDB" id="9760333at2"/>
<dbReference type="AlphaFoldDB" id="A0A1H7Q3E3"/>
<keyword evidence="3 11" id="KW-1134">Transmembrane beta strand</keyword>
<evidence type="ECO:0000313" key="18">
    <source>
        <dbReference type="Proteomes" id="UP000199214"/>
    </source>
</evidence>
<comment type="subcellular location">
    <subcellularLocation>
        <location evidence="1 11">Cell outer membrane</location>
        <topology evidence="1 11">Multi-pass membrane protein</topology>
    </subcellularLocation>
</comment>
<feature type="domain" description="TonB-dependent receptor-like beta-barrel" evidence="15">
    <location>
        <begin position="308"/>
        <end position="771"/>
    </location>
</feature>
<keyword evidence="4" id="KW-0410">Iron transport</keyword>
<evidence type="ECO:0000256" key="13">
    <source>
        <dbReference type="SAM" id="MobiDB-lite"/>
    </source>
</evidence>
<proteinExistence type="inferred from homology"/>
<evidence type="ECO:0000256" key="10">
    <source>
        <dbReference type="ARBA" id="ARBA00023237"/>
    </source>
</evidence>
<evidence type="ECO:0000256" key="5">
    <source>
        <dbReference type="ARBA" id="ARBA00022692"/>
    </source>
</evidence>
<keyword evidence="2 11" id="KW-0813">Transport</keyword>
<keyword evidence="14" id="KW-0732">Signal</keyword>
<keyword evidence="5 11" id="KW-0812">Transmembrane</keyword>
<evidence type="ECO:0000256" key="9">
    <source>
        <dbReference type="ARBA" id="ARBA00023136"/>
    </source>
</evidence>
<dbReference type="InterPro" id="IPR012910">
    <property type="entry name" value="Plug_dom"/>
</dbReference>
<name>A0A1H7Q3E3_9SPHN</name>
<dbReference type="PROSITE" id="PS52016">
    <property type="entry name" value="TONB_DEPENDENT_REC_3"/>
    <property type="match status" value="1"/>
</dbReference>
<evidence type="ECO:0000256" key="7">
    <source>
        <dbReference type="ARBA" id="ARBA00023065"/>
    </source>
</evidence>
<evidence type="ECO:0000256" key="3">
    <source>
        <dbReference type="ARBA" id="ARBA00022452"/>
    </source>
</evidence>
<dbReference type="RefSeq" id="WP_093005805.1">
    <property type="nucleotide sequence ID" value="NZ_FNZZ01000003.1"/>
</dbReference>
<evidence type="ECO:0000259" key="16">
    <source>
        <dbReference type="Pfam" id="PF07715"/>
    </source>
</evidence>
<protein>
    <submittedName>
        <fullName evidence="17">Iron complex outermembrane recepter protein</fullName>
    </submittedName>
</protein>
<comment type="similarity">
    <text evidence="11 12">Belongs to the TonB-dependent receptor family.</text>
</comment>
<dbReference type="PANTHER" id="PTHR32552:SF81">
    <property type="entry name" value="TONB-DEPENDENT OUTER MEMBRANE RECEPTOR"/>
    <property type="match status" value="1"/>
</dbReference>
<evidence type="ECO:0000256" key="8">
    <source>
        <dbReference type="ARBA" id="ARBA00023077"/>
    </source>
</evidence>
<feature type="region of interest" description="Disordered" evidence="13">
    <location>
        <begin position="26"/>
        <end position="46"/>
    </location>
</feature>
<evidence type="ECO:0000259" key="15">
    <source>
        <dbReference type="Pfam" id="PF00593"/>
    </source>
</evidence>
<dbReference type="EMBL" id="FNZZ01000003">
    <property type="protein sequence ID" value="SEL41827.1"/>
    <property type="molecule type" value="Genomic_DNA"/>
</dbReference>
<dbReference type="Proteomes" id="UP000199214">
    <property type="component" value="Unassembled WGS sequence"/>
</dbReference>
<evidence type="ECO:0000256" key="6">
    <source>
        <dbReference type="ARBA" id="ARBA00023004"/>
    </source>
</evidence>
<feature type="domain" description="TonB-dependent receptor plug" evidence="16">
    <location>
        <begin position="66"/>
        <end position="178"/>
    </location>
</feature>
<keyword evidence="18" id="KW-1185">Reference proteome</keyword>
<keyword evidence="7" id="KW-0406">Ion transport</keyword>
<evidence type="ECO:0000256" key="11">
    <source>
        <dbReference type="PROSITE-ProRule" id="PRU01360"/>
    </source>
</evidence>
<dbReference type="InterPro" id="IPR000531">
    <property type="entry name" value="Beta-barrel_TonB"/>
</dbReference>
<sequence>MTFASLLTSVALATLALPATAQTAEPVSTPTIDVAPTTATGAAESDGDAAALPSVIVTARRRAEDAQRIPTALSVVGGTLLDQAYAVNTQALTTLIPSLNYSSANPRNTAFTIRGLGSSVVAVSQANDGLESGVGFYVDQVYHARPATAAFDFADVAQVEELRGPQGTLFGKNTTAGAINITTRAPSFTPGGFAELSYGSYNFVQAKGWISGPISDMVAYRLSAVSTRRDGVIDNVRTGRVANTLGTQAVRGQLLFKPDDRVQMKLSADFTNFQAYCCTQVPYVVGSSLRAASRQFPALARQFGYTLPSLDYRDRVTDIDGPLGTDTNEGGVSSITDWNIGPATVTSVTAWRFWNWDAENDRDYIGLPIQLSQHIPSRQDQFSQELRLASNGERRLGYVVGLYAFSQKITGRPISIYGPAGAGWLIGESVPTSATNTTSITVPENLLDGYGQDGRTEFRSTSYAAFGEVNWRVVDRVTLTAGLRYTHENKDGFYDTTVSEGPATSIPALANARLNILRPQSYSAHDSDGSLSGRGNIAVDITNGVLGYVSYARGFKSGGINMSGLPLDSNNRPVLATAVVRPERNETYELGLKTQAFGRRLVFNIDGFYTRVRDFQATVVENSVTQTAQLRGYLSNIPEVTVKGIEADATALVLPGVSLRAGVAYADGEYSDYPAGPCPLELQTAATTRCSLTGRRLASLPRFAATAGADIEQPVGSGSVFLHVDTASRSGYSGDPSLSRFTYIRGYNLTNANIGYRFADGLEVALFARNLFDSDYVQNVTVQAGNSGLILATPSDPRTIGATLRLRR</sequence>
<dbReference type="PANTHER" id="PTHR32552">
    <property type="entry name" value="FERRICHROME IRON RECEPTOR-RELATED"/>
    <property type="match status" value="1"/>
</dbReference>
<keyword evidence="9 11" id="KW-0472">Membrane</keyword>
<evidence type="ECO:0000256" key="1">
    <source>
        <dbReference type="ARBA" id="ARBA00004571"/>
    </source>
</evidence>
<dbReference type="InterPro" id="IPR039426">
    <property type="entry name" value="TonB-dep_rcpt-like"/>
</dbReference>
<dbReference type="GO" id="GO:0006826">
    <property type="term" value="P:iron ion transport"/>
    <property type="evidence" value="ECO:0007669"/>
    <property type="project" value="UniProtKB-KW"/>
</dbReference>
<keyword evidence="10 11" id="KW-0998">Cell outer membrane</keyword>
<evidence type="ECO:0000256" key="14">
    <source>
        <dbReference type="SAM" id="SignalP"/>
    </source>
</evidence>
<dbReference type="Pfam" id="PF07715">
    <property type="entry name" value="Plug"/>
    <property type="match status" value="1"/>
</dbReference>
<keyword evidence="6" id="KW-0408">Iron</keyword>
<dbReference type="InterPro" id="IPR036942">
    <property type="entry name" value="Beta-barrel_TonB_sf"/>
</dbReference>
<evidence type="ECO:0000313" key="17">
    <source>
        <dbReference type="EMBL" id="SEL41827.1"/>
    </source>
</evidence>
<dbReference type="GO" id="GO:0009279">
    <property type="term" value="C:cell outer membrane"/>
    <property type="evidence" value="ECO:0007669"/>
    <property type="project" value="UniProtKB-SubCell"/>
</dbReference>
<accession>A0A1H7Q3E3</accession>
<dbReference type="STRING" id="1855283.SAMN05216382_2003"/>
<dbReference type="Gene3D" id="2.40.170.20">
    <property type="entry name" value="TonB-dependent receptor, beta-barrel domain"/>
    <property type="match status" value="1"/>
</dbReference>
<keyword evidence="8 12" id="KW-0798">TonB box</keyword>
<gene>
    <name evidence="17" type="ORF">SAMN05216382_2003</name>
</gene>
<evidence type="ECO:0000256" key="12">
    <source>
        <dbReference type="RuleBase" id="RU003357"/>
    </source>
</evidence>
<reference evidence="18" key="1">
    <citation type="submission" date="2016-10" db="EMBL/GenBank/DDBJ databases">
        <authorList>
            <person name="Varghese N."/>
            <person name="Submissions S."/>
        </authorList>
    </citation>
    <scope>NUCLEOTIDE SEQUENCE [LARGE SCALE GENOMIC DNA]</scope>
    <source>
        <strain evidence="18">JS21-1</strain>
    </source>
</reference>
<feature type="chain" id="PRO_5011508440" evidence="14">
    <location>
        <begin position="22"/>
        <end position="808"/>
    </location>
</feature>
<evidence type="ECO:0000256" key="4">
    <source>
        <dbReference type="ARBA" id="ARBA00022496"/>
    </source>
</evidence>
<dbReference type="CDD" id="cd01347">
    <property type="entry name" value="ligand_gated_channel"/>
    <property type="match status" value="1"/>
</dbReference>